<reference evidence="1 2" key="1">
    <citation type="submission" date="2014-11" db="EMBL/GenBank/DDBJ databases">
        <title>Symbiosis island explosion on the genome of extra-slow-growing strains of soybean bradyrhizobia with massive insertion sequences.</title>
        <authorList>
            <person name="Iida T."/>
            <person name="Minamisawa K."/>
        </authorList>
    </citation>
    <scope>NUCLEOTIDE SEQUENCE [LARGE SCALE GENOMIC DNA]</scope>
    <source>
        <strain evidence="1 2">NK6</strain>
    </source>
</reference>
<accession>A0A0E4FXH1</accession>
<protein>
    <submittedName>
        <fullName evidence="1">Uncharacterized protein</fullName>
    </submittedName>
</protein>
<evidence type="ECO:0000313" key="2">
    <source>
        <dbReference type="Proteomes" id="UP000063308"/>
    </source>
</evidence>
<dbReference type="Proteomes" id="UP000063308">
    <property type="component" value="Chromosome"/>
</dbReference>
<sequence>MHDASMRDTYQYGCDHAMTHAHDDDVTTRQSRARL</sequence>
<proteinExistence type="predicted"/>
<gene>
    <name evidence="1" type="ORF">NK6_6290</name>
</gene>
<evidence type="ECO:0000313" key="1">
    <source>
        <dbReference type="EMBL" id="BAR59443.1"/>
    </source>
</evidence>
<name>A0A0E4FXH1_9BRAD</name>
<dbReference type="AlphaFoldDB" id="A0A0E4FXH1"/>
<organism evidence="1 2">
    <name type="scientific">Bradyrhizobium diazoefficiens</name>
    <dbReference type="NCBI Taxonomy" id="1355477"/>
    <lineage>
        <taxon>Bacteria</taxon>
        <taxon>Pseudomonadati</taxon>
        <taxon>Pseudomonadota</taxon>
        <taxon>Alphaproteobacteria</taxon>
        <taxon>Hyphomicrobiales</taxon>
        <taxon>Nitrobacteraceae</taxon>
        <taxon>Bradyrhizobium</taxon>
    </lineage>
</organism>
<dbReference type="EMBL" id="AP014685">
    <property type="protein sequence ID" value="BAR59443.1"/>
    <property type="molecule type" value="Genomic_DNA"/>
</dbReference>